<proteinExistence type="predicted"/>
<keyword evidence="1" id="KW-1133">Transmembrane helix</keyword>
<evidence type="ECO:0000256" key="1">
    <source>
        <dbReference type="SAM" id="Phobius"/>
    </source>
</evidence>
<dbReference type="EMBL" id="LN899825">
    <property type="protein sequence ID" value="CUV35152.1"/>
    <property type="molecule type" value="Genomic_DNA"/>
</dbReference>
<accession>A0A0K1ZJA5</accession>
<evidence type="ECO:0000313" key="3">
    <source>
        <dbReference type="EMBL" id="CUV38609.1"/>
    </source>
</evidence>
<evidence type="ECO:0000313" key="4">
    <source>
        <dbReference type="EMBL" id="CUV44355.1"/>
    </source>
</evidence>
<reference evidence="2" key="1">
    <citation type="submission" date="2015-10" db="EMBL/GenBank/DDBJ databases">
        <authorList>
            <person name="Gilbert D.G."/>
        </authorList>
    </citation>
    <scope>NUCLEOTIDE SEQUENCE</scope>
    <source>
        <strain evidence="2">Phyl III-seqv23</strain>
    </source>
</reference>
<protein>
    <submittedName>
        <fullName evidence="2">Putative transmembrane protein</fullName>
    </submittedName>
</protein>
<dbReference type="AlphaFoldDB" id="A0A0K1ZJA5"/>
<organism evidence="2">
    <name type="scientific">Ralstonia solanacearum</name>
    <name type="common">Pseudomonas solanacearum</name>
    <dbReference type="NCBI Taxonomy" id="305"/>
    <lineage>
        <taxon>Bacteria</taxon>
        <taxon>Pseudomonadati</taxon>
        <taxon>Pseudomonadota</taxon>
        <taxon>Betaproteobacteria</taxon>
        <taxon>Burkholderiales</taxon>
        <taxon>Burkholderiaceae</taxon>
        <taxon>Ralstonia</taxon>
        <taxon>Ralstonia solanacearum species complex</taxon>
    </lineage>
</organism>
<dbReference type="PATRIC" id="fig|305.107.peg.4985"/>
<keyword evidence="1 2" id="KW-0812">Transmembrane</keyword>
<evidence type="ECO:0000313" key="2">
    <source>
        <dbReference type="EMBL" id="CUV35152.1"/>
    </source>
</evidence>
<gene>
    <name evidence="5" type="ORF">RD1301_v1_4080014</name>
    <name evidence="2" type="ORF">TD1301_v1_1250011</name>
    <name evidence="3" type="ORF">TF3108_v1_150014</name>
    <name evidence="4" type="ORF">TO10_v1_150094</name>
</gene>
<keyword evidence="1" id="KW-0472">Membrane</keyword>
<sequence>MKVAYNVFSCGPRGLAATTPCAMELLLSLIISIGVSLIVFGKR</sequence>
<evidence type="ECO:0000313" key="5">
    <source>
        <dbReference type="EMBL" id="CUV63865.1"/>
    </source>
</evidence>
<dbReference type="EMBL" id="LN899822">
    <property type="protein sequence ID" value="CUV63865.1"/>
    <property type="molecule type" value="Genomic_DNA"/>
</dbReference>
<name>A0A0K1ZJA5_RALSL</name>
<dbReference type="EMBL" id="LN899827">
    <property type="protein sequence ID" value="CUV44355.1"/>
    <property type="molecule type" value="Genomic_DNA"/>
</dbReference>
<dbReference type="EMBL" id="LN899826">
    <property type="protein sequence ID" value="CUV38609.1"/>
    <property type="molecule type" value="Genomic_DNA"/>
</dbReference>
<feature type="transmembrane region" description="Helical" evidence="1">
    <location>
        <begin position="22"/>
        <end position="40"/>
    </location>
</feature>